<sequence>MAHCGGSPGLVALPTSVTCGCRPSGPDCGWVLVAWLSPCMALVPFGAMNGFWVARPGTGRGTTGAPVDPGVRPAAEASGASGRGAAWLGVMPVRRRAEAAARAAVAVRAVPRRLLADGRRGCRIRCFLFSGMRVASGFGAGSGGSRRAELRRVT</sequence>
<gene>
    <name evidence="1" type="ORF">GCM10009864_49560</name>
</gene>
<evidence type="ECO:0000313" key="1">
    <source>
        <dbReference type="EMBL" id="GAA2673043.1"/>
    </source>
</evidence>
<evidence type="ECO:0000313" key="2">
    <source>
        <dbReference type="Proteomes" id="UP001500994"/>
    </source>
</evidence>
<dbReference type="EMBL" id="BAAARK010000017">
    <property type="protein sequence ID" value="GAA2673043.1"/>
    <property type="molecule type" value="Genomic_DNA"/>
</dbReference>
<comment type="caution">
    <text evidence="1">The sequence shown here is derived from an EMBL/GenBank/DDBJ whole genome shotgun (WGS) entry which is preliminary data.</text>
</comment>
<keyword evidence="2" id="KW-1185">Reference proteome</keyword>
<name>A0ABN3SBW3_9ACTN</name>
<protein>
    <submittedName>
        <fullName evidence="1">Uncharacterized protein</fullName>
    </submittedName>
</protein>
<accession>A0ABN3SBW3</accession>
<dbReference type="Proteomes" id="UP001500994">
    <property type="component" value="Unassembled WGS sequence"/>
</dbReference>
<proteinExistence type="predicted"/>
<reference evidence="1 2" key="1">
    <citation type="journal article" date="2019" name="Int. J. Syst. Evol. Microbiol.">
        <title>The Global Catalogue of Microorganisms (GCM) 10K type strain sequencing project: providing services to taxonomists for standard genome sequencing and annotation.</title>
        <authorList>
            <consortium name="The Broad Institute Genomics Platform"/>
            <consortium name="The Broad Institute Genome Sequencing Center for Infectious Disease"/>
            <person name="Wu L."/>
            <person name="Ma J."/>
        </authorList>
    </citation>
    <scope>NUCLEOTIDE SEQUENCE [LARGE SCALE GENOMIC DNA]</scope>
    <source>
        <strain evidence="1 2">JCM 16374</strain>
    </source>
</reference>
<organism evidence="1 2">
    <name type="scientific">Streptomyces lunalinharesii</name>
    <dbReference type="NCBI Taxonomy" id="333384"/>
    <lineage>
        <taxon>Bacteria</taxon>
        <taxon>Bacillati</taxon>
        <taxon>Actinomycetota</taxon>
        <taxon>Actinomycetes</taxon>
        <taxon>Kitasatosporales</taxon>
        <taxon>Streptomycetaceae</taxon>
        <taxon>Streptomyces</taxon>
    </lineage>
</organism>